<dbReference type="Pfam" id="PF00440">
    <property type="entry name" value="TetR_N"/>
    <property type="match status" value="1"/>
</dbReference>
<dbReference type="AlphaFoldDB" id="A0A1Y2MZU8"/>
<dbReference type="PRINTS" id="PR00455">
    <property type="entry name" value="HTHTETR"/>
</dbReference>
<dbReference type="InterPro" id="IPR036271">
    <property type="entry name" value="Tet_transcr_reg_TetR-rel_C_sf"/>
</dbReference>
<dbReference type="Proteomes" id="UP000194360">
    <property type="component" value="Unassembled WGS sequence"/>
</dbReference>
<evidence type="ECO:0000256" key="1">
    <source>
        <dbReference type="ARBA" id="ARBA00022491"/>
    </source>
</evidence>
<feature type="domain" description="HTH tetR-type" evidence="6">
    <location>
        <begin position="17"/>
        <end position="77"/>
    </location>
</feature>
<dbReference type="Pfam" id="PF13977">
    <property type="entry name" value="TetR_C_6"/>
    <property type="match status" value="1"/>
</dbReference>
<dbReference type="GO" id="GO:0003700">
    <property type="term" value="F:DNA-binding transcription factor activity"/>
    <property type="evidence" value="ECO:0007669"/>
    <property type="project" value="TreeGrafter"/>
</dbReference>
<comment type="caution">
    <text evidence="7">The sequence shown here is derived from an EMBL/GenBank/DDBJ whole genome shotgun (WGS) entry which is preliminary data.</text>
</comment>
<dbReference type="InterPro" id="IPR001647">
    <property type="entry name" value="HTH_TetR"/>
</dbReference>
<sequence length="208" mass="22448">MPVGERAGRRTQQERREYTGSALLTAAADLVVESGVRALTLARVGERAGYSRGIVTHHFGSKRALLDALARATQSGFVPGLADTAPGLERLLLLVRGYVGALGDLGPMNRAFLLLWAEAVTDPELSETFRERDHRFRADLRSDVEAGVESGSVRSDVDPDEVAVALLGQLRGIALQVLLDPDAVDTRRLAPVVAEQWRRVLETGAGEV</sequence>
<reference evidence="7 8" key="1">
    <citation type="submission" date="2016-09" db="EMBL/GenBank/DDBJ databases">
        <title>Pseudonocardia autotrophica DSM535, a candidate organism with high potential of specific P450 cytochromes.</title>
        <authorList>
            <person name="Grumaz C."/>
            <person name="Vainshtein Y."/>
            <person name="Kirstahler P."/>
            <person name="Sohn K."/>
        </authorList>
    </citation>
    <scope>NUCLEOTIDE SEQUENCE [LARGE SCALE GENOMIC DNA]</scope>
    <source>
        <strain evidence="7 8">DSM 535</strain>
    </source>
</reference>
<keyword evidence="1" id="KW-0678">Repressor</keyword>
<evidence type="ECO:0000256" key="5">
    <source>
        <dbReference type="PROSITE-ProRule" id="PRU00335"/>
    </source>
</evidence>
<proteinExistence type="predicted"/>
<dbReference type="InterPro" id="IPR039538">
    <property type="entry name" value="BetI_C"/>
</dbReference>
<gene>
    <name evidence="7" type="primary">kstR2_10</name>
    <name evidence="7" type="ORF">BG845_02450</name>
</gene>
<dbReference type="EMBL" id="MIGB01000011">
    <property type="protein sequence ID" value="OSY40692.1"/>
    <property type="molecule type" value="Genomic_DNA"/>
</dbReference>
<dbReference type="SUPFAM" id="SSF48498">
    <property type="entry name" value="Tetracyclin repressor-like, C-terminal domain"/>
    <property type="match status" value="1"/>
</dbReference>
<evidence type="ECO:0000256" key="2">
    <source>
        <dbReference type="ARBA" id="ARBA00023015"/>
    </source>
</evidence>
<name>A0A1Y2MZU8_PSEAH</name>
<dbReference type="Gene3D" id="1.10.357.10">
    <property type="entry name" value="Tetracycline Repressor, domain 2"/>
    <property type="match status" value="1"/>
</dbReference>
<keyword evidence="4" id="KW-0804">Transcription</keyword>
<evidence type="ECO:0000256" key="3">
    <source>
        <dbReference type="ARBA" id="ARBA00023125"/>
    </source>
</evidence>
<dbReference type="GO" id="GO:0000976">
    <property type="term" value="F:transcription cis-regulatory region binding"/>
    <property type="evidence" value="ECO:0007669"/>
    <property type="project" value="TreeGrafter"/>
</dbReference>
<dbReference type="OrthoDB" id="9806334at2"/>
<keyword evidence="2" id="KW-0805">Transcription regulation</keyword>
<feature type="DNA-binding region" description="H-T-H motif" evidence="5">
    <location>
        <begin position="40"/>
        <end position="59"/>
    </location>
</feature>
<dbReference type="PANTHER" id="PTHR30055">
    <property type="entry name" value="HTH-TYPE TRANSCRIPTIONAL REGULATOR RUTR"/>
    <property type="match status" value="1"/>
</dbReference>
<protein>
    <submittedName>
        <fullName evidence="7">HTH-type transcriptional repressor KstR2</fullName>
    </submittedName>
</protein>
<dbReference type="STRING" id="2074.BG845_02450"/>
<dbReference type="PANTHER" id="PTHR30055:SF234">
    <property type="entry name" value="HTH-TYPE TRANSCRIPTIONAL REGULATOR BETI"/>
    <property type="match status" value="1"/>
</dbReference>
<accession>A0A1Y2MZU8</accession>
<dbReference type="InterPro" id="IPR009057">
    <property type="entry name" value="Homeodomain-like_sf"/>
</dbReference>
<dbReference type="InterPro" id="IPR050109">
    <property type="entry name" value="HTH-type_TetR-like_transc_reg"/>
</dbReference>
<evidence type="ECO:0000313" key="8">
    <source>
        <dbReference type="Proteomes" id="UP000194360"/>
    </source>
</evidence>
<organism evidence="7 8">
    <name type="scientific">Pseudonocardia autotrophica</name>
    <name type="common">Amycolata autotrophica</name>
    <name type="synonym">Nocardia autotrophica</name>
    <dbReference type="NCBI Taxonomy" id="2074"/>
    <lineage>
        <taxon>Bacteria</taxon>
        <taxon>Bacillati</taxon>
        <taxon>Actinomycetota</taxon>
        <taxon>Actinomycetes</taxon>
        <taxon>Pseudonocardiales</taxon>
        <taxon>Pseudonocardiaceae</taxon>
        <taxon>Pseudonocardia</taxon>
    </lineage>
</organism>
<dbReference type="SUPFAM" id="SSF46689">
    <property type="entry name" value="Homeodomain-like"/>
    <property type="match status" value="1"/>
</dbReference>
<evidence type="ECO:0000256" key="4">
    <source>
        <dbReference type="ARBA" id="ARBA00023163"/>
    </source>
</evidence>
<keyword evidence="8" id="KW-1185">Reference proteome</keyword>
<evidence type="ECO:0000313" key="7">
    <source>
        <dbReference type="EMBL" id="OSY40692.1"/>
    </source>
</evidence>
<keyword evidence="3 5" id="KW-0238">DNA-binding</keyword>
<evidence type="ECO:0000259" key="6">
    <source>
        <dbReference type="PROSITE" id="PS50977"/>
    </source>
</evidence>
<dbReference type="RefSeq" id="WP_085912719.1">
    <property type="nucleotide sequence ID" value="NZ_AP018920.1"/>
</dbReference>
<dbReference type="PROSITE" id="PS50977">
    <property type="entry name" value="HTH_TETR_2"/>
    <property type="match status" value="1"/>
</dbReference>